<dbReference type="AlphaFoldDB" id="A0A364MSC3"/>
<evidence type="ECO:0000313" key="2">
    <source>
        <dbReference type="EMBL" id="RAR00529.1"/>
    </source>
</evidence>
<dbReference type="EMBL" id="QGDH01000362">
    <property type="protein sequence ID" value="RAR00529.1"/>
    <property type="molecule type" value="Genomic_DNA"/>
</dbReference>
<evidence type="ECO:0000313" key="3">
    <source>
        <dbReference type="Proteomes" id="UP000249619"/>
    </source>
</evidence>
<protein>
    <submittedName>
        <fullName evidence="2">Uncharacterized protein</fullName>
    </submittedName>
</protein>
<accession>A0A364MSC3</accession>
<name>A0A364MSC3_STELY</name>
<keyword evidence="3" id="KW-1185">Reference proteome</keyword>
<sequence>MSDYVKSDASNYYFDNSEASYWCCQRCLQGFRDDSFRSNGKYGCVFPILTDEEGRACFKSRRRQLPNSDIEVQTLQCGRCMLMNSECLAPPEELAIDFAKIKEKIDYLNNDVSTRTDPEDMSLNPAFLPLNADEKEAAKIAIFRETRNIKRQLADCAQPTWEKSELHNGKLLATDNPRSGIPPPENSKSKDKAAIKTGISDIFKSKKIQEGVAGLENGGGSPAKRAKTTGRTTVTAIDLQISDKRARIEAIQNTYVALGTTSAQKTVLTKEKRKLEKEITALEKQK</sequence>
<evidence type="ECO:0000256" key="1">
    <source>
        <dbReference type="SAM" id="MobiDB-lite"/>
    </source>
</evidence>
<organism evidence="2 3">
    <name type="scientific">Stemphylium lycopersici</name>
    <name type="common">Tomato gray leaf spot disease fungus</name>
    <name type="synonym">Thyrospora lycopersici</name>
    <dbReference type="NCBI Taxonomy" id="183478"/>
    <lineage>
        <taxon>Eukaryota</taxon>
        <taxon>Fungi</taxon>
        <taxon>Dikarya</taxon>
        <taxon>Ascomycota</taxon>
        <taxon>Pezizomycotina</taxon>
        <taxon>Dothideomycetes</taxon>
        <taxon>Pleosporomycetidae</taxon>
        <taxon>Pleosporales</taxon>
        <taxon>Pleosporineae</taxon>
        <taxon>Pleosporaceae</taxon>
        <taxon>Stemphylium</taxon>
    </lineage>
</organism>
<proteinExistence type="predicted"/>
<gene>
    <name evidence="2" type="ORF">DDE83_009095</name>
</gene>
<reference evidence="3" key="1">
    <citation type="submission" date="2018-05" db="EMBL/GenBank/DDBJ databases">
        <title>Draft genome sequence of Stemphylium lycopersici strain CIDEFI 213.</title>
        <authorList>
            <person name="Medina R."/>
            <person name="Franco M.E.E."/>
            <person name="Lucentini C.G."/>
            <person name="Saparrat M.C.N."/>
            <person name="Balatti P.A."/>
        </authorList>
    </citation>
    <scope>NUCLEOTIDE SEQUENCE [LARGE SCALE GENOMIC DNA]</scope>
    <source>
        <strain evidence="3">CIDEFI 213</strain>
    </source>
</reference>
<dbReference type="Proteomes" id="UP000249619">
    <property type="component" value="Unassembled WGS sequence"/>
</dbReference>
<feature type="region of interest" description="Disordered" evidence="1">
    <location>
        <begin position="171"/>
        <end position="192"/>
    </location>
</feature>
<comment type="caution">
    <text evidence="2">The sequence shown here is derived from an EMBL/GenBank/DDBJ whole genome shotgun (WGS) entry which is preliminary data.</text>
</comment>